<gene>
    <name evidence="1" type="ORF">CLIB1444_14S00672</name>
</gene>
<dbReference type="EMBL" id="CALSDN010000014">
    <property type="protein sequence ID" value="CAH6723285.1"/>
    <property type="molecule type" value="Genomic_DNA"/>
</dbReference>
<comment type="caution">
    <text evidence="1">The sequence shown here is derived from an EMBL/GenBank/DDBJ whole genome shotgun (WGS) entry which is preliminary data.</text>
</comment>
<organism evidence="1 2">
    <name type="scientific">[Candida] jaroonii</name>
    <dbReference type="NCBI Taxonomy" id="467808"/>
    <lineage>
        <taxon>Eukaryota</taxon>
        <taxon>Fungi</taxon>
        <taxon>Dikarya</taxon>
        <taxon>Ascomycota</taxon>
        <taxon>Saccharomycotina</taxon>
        <taxon>Pichiomycetes</taxon>
        <taxon>Debaryomycetaceae</taxon>
        <taxon>Yamadazyma</taxon>
    </lineage>
</organism>
<evidence type="ECO:0000313" key="2">
    <source>
        <dbReference type="Proteomes" id="UP001152531"/>
    </source>
</evidence>
<sequence>MKIVIQKVKSASVTVNHQLISSITKGLMVLVGISTSDTPEDITKMSKKLLNLRIFEDLAIEDDRYSGKPWSKSIKDLGLEVLCVSQFTLYGTVTKGTKPDFHKAEKGPIAREKYEEFLSQLRVELGDKVKDGKFGEMMEVSLVNDGPVTIVYET</sequence>
<name>A0ACA9YFQ7_9ASCO</name>
<dbReference type="Proteomes" id="UP001152531">
    <property type="component" value="Unassembled WGS sequence"/>
</dbReference>
<evidence type="ECO:0000313" key="1">
    <source>
        <dbReference type="EMBL" id="CAH6723285.1"/>
    </source>
</evidence>
<proteinExistence type="predicted"/>
<accession>A0ACA9YFQ7</accession>
<keyword evidence="2" id="KW-1185">Reference proteome</keyword>
<reference evidence="1" key="1">
    <citation type="submission" date="2022-06" db="EMBL/GenBank/DDBJ databases">
        <authorList>
            <person name="Legras J.-L."/>
            <person name="Devillers H."/>
            <person name="Grondin C."/>
        </authorList>
    </citation>
    <scope>NUCLEOTIDE SEQUENCE</scope>
    <source>
        <strain evidence="1">CLIB 1444</strain>
    </source>
</reference>
<protein>
    <submittedName>
        <fullName evidence="1">D-aminoacyl-tRNA deacylase</fullName>
    </submittedName>
</protein>